<accession>A0A8K0TI30</accession>
<reference evidence="2" key="1">
    <citation type="journal article" date="2021" name="Nat. Commun.">
        <title>Genetic determinants of endophytism in the Arabidopsis root mycobiome.</title>
        <authorList>
            <person name="Mesny F."/>
            <person name="Miyauchi S."/>
            <person name="Thiergart T."/>
            <person name="Pickel B."/>
            <person name="Atanasova L."/>
            <person name="Karlsson M."/>
            <person name="Huettel B."/>
            <person name="Barry K.W."/>
            <person name="Haridas S."/>
            <person name="Chen C."/>
            <person name="Bauer D."/>
            <person name="Andreopoulos W."/>
            <person name="Pangilinan J."/>
            <person name="LaButti K."/>
            <person name="Riley R."/>
            <person name="Lipzen A."/>
            <person name="Clum A."/>
            <person name="Drula E."/>
            <person name="Henrissat B."/>
            <person name="Kohler A."/>
            <person name="Grigoriev I.V."/>
            <person name="Martin F.M."/>
            <person name="Hacquard S."/>
        </authorList>
    </citation>
    <scope>NUCLEOTIDE SEQUENCE</scope>
    <source>
        <strain evidence="2">MPI-CAGE-AT-0016</strain>
    </source>
</reference>
<dbReference type="EMBL" id="JAGPXD010000003">
    <property type="protein sequence ID" value="KAH7363077.1"/>
    <property type="molecule type" value="Genomic_DNA"/>
</dbReference>
<dbReference type="OrthoDB" id="3558870at2759"/>
<organism evidence="2 3">
    <name type="scientific">Plectosphaerella cucumerina</name>
    <dbReference type="NCBI Taxonomy" id="40658"/>
    <lineage>
        <taxon>Eukaryota</taxon>
        <taxon>Fungi</taxon>
        <taxon>Dikarya</taxon>
        <taxon>Ascomycota</taxon>
        <taxon>Pezizomycotina</taxon>
        <taxon>Sordariomycetes</taxon>
        <taxon>Hypocreomycetidae</taxon>
        <taxon>Glomerellales</taxon>
        <taxon>Plectosphaerellaceae</taxon>
        <taxon>Plectosphaerella</taxon>
    </lineage>
</organism>
<dbReference type="AlphaFoldDB" id="A0A8K0TI30"/>
<dbReference type="Proteomes" id="UP000813385">
    <property type="component" value="Unassembled WGS sequence"/>
</dbReference>
<protein>
    <submittedName>
        <fullName evidence="2">Uncharacterized protein</fullName>
    </submittedName>
</protein>
<name>A0A8K0TI30_9PEZI</name>
<evidence type="ECO:0000313" key="3">
    <source>
        <dbReference type="Proteomes" id="UP000813385"/>
    </source>
</evidence>
<comment type="caution">
    <text evidence="2">The sequence shown here is derived from an EMBL/GenBank/DDBJ whole genome shotgun (WGS) entry which is preliminary data.</text>
</comment>
<feature type="compositionally biased region" description="Low complexity" evidence="1">
    <location>
        <begin position="365"/>
        <end position="388"/>
    </location>
</feature>
<gene>
    <name evidence="2" type="ORF">B0T11DRAFT_339742</name>
</gene>
<evidence type="ECO:0000313" key="2">
    <source>
        <dbReference type="EMBL" id="KAH7363077.1"/>
    </source>
</evidence>
<proteinExistence type="predicted"/>
<keyword evidence="3" id="KW-1185">Reference proteome</keyword>
<feature type="region of interest" description="Disordered" evidence="1">
    <location>
        <begin position="186"/>
        <end position="206"/>
    </location>
</feature>
<feature type="region of interest" description="Disordered" evidence="1">
    <location>
        <begin position="350"/>
        <end position="412"/>
    </location>
</feature>
<sequence length="447" mass="46231">MSFDSFTSSGLGHLDTTTSQTVYTTVWTTKILAVSGQSTWEADYTVTEVRTGHPADYFRAAFPSSMTGPSGAGSYCTQGPEIIIISPTDTEDADASIPVETAAAEDDSFPILTDFYPDVILPSPTSSVPQDFEPDLAGGGEVPPGAAPFPSGDGTELRGPGSDAEVESPTTVQSALSVLATADSDVSRAHGGTGAPVAGNINAHDDSGLTITDILPLLSNLNRTSRPTHSIVIVGLPTESSEPEEDEDAIFADDFDFDIDAGSASLRDDAVSSSIDISNTTTRTATSESSFTTVTISRTSSDDDYRQRAAQTSSGVEDDVSTATFTLSAYNSTSTLISNTTLVTITATLSSPSASETTDDEEESTTTTSSTTLRISTSASASASASAAADEDDESNAASRVTDDEDNAEQSGAAPYIPVEAAAQRVPTQSTTLLTLNAVLVGLWVLL</sequence>
<feature type="region of interest" description="Disordered" evidence="1">
    <location>
        <begin position="123"/>
        <end position="172"/>
    </location>
</feature>
<evidence type="ECO:0000256" key="1">
    <source>
        <dbReference type="SAM" id="MobiDB-lite"/>
    </source>
</evidence>